<dbReference type="InterPro" id="IPR016140">
    <property type="entry name" value="Bifunc_inhib/LTP/seed_store"/>
</dbReference>
<dbReference type="Gene3D" id="1.10.110.10">
    <property type="entry name" value="Plant lipid-transfer and hydrophobic proteins"/>
    <property type="match status" value="1"/>
</dbReference>
<evidence type="ECO:0000256" key="1">
    <source>
        <dbReference type="SAM" id="SignalP"/>
    </source>
</evidence>
<proteinExistence type="predicted"/>
<gene>
    <name evidence="3" type="ORF">TRITD_2Av1G280100</name>
</gene>
<dbReference type="OMA" id="MGTTNTK"/>
<evidence type="ECO:0000259" key="2">
    <source>
        <dbReference type="Pfam" id="PF00234"/>
    </source>
</evidence>
<dbReference type="SUPFAM" id="SSF47699">
    <property type="entry name" value="Bifunctional inhibitor/lipid-transfer protein/seed storage 2S albumin"/>
    <property type="match status" value="1"/>
</dbReference>
<keyword evidence="4" id="KW-1185">Reference proteome</keyword>
<dbReference type="Proteomes" id="UP000324705">
    <property type="component" value="Chromosome 2A"/>
</dbReference>
<name>A0A9R1P8I5_TRITD</name>
<feature type="chain" id="PRO_5040290936" description="Bifunctional inhibitor/plant lipid transfer protein/seed storage helical domain-containing protein" evidence="1">
    <location>
        <begin position="32"/>
        <end position="152"/>
    </location>
</feature>
<reference evidence="3 4" key="1">
    <citation type="submission" date="2017-09" db="EMBL/GenBank/DDBJ databases">
        <authorList>
            <consortium name="International Durum Wheat Genome Sequencing Consortium (IDWGSC)"/>
            <person name="Milanesi L."/>
        </authorList>
    </citation>
    <scope>NUCLEOTIDE SEQUENCE [LARGE SCALE GENOMIC DNA]</scope>
    <source>
        <strain evidence="4">cv. Svevo</strain>
    </source>
</reference>
<dbReference type="Gramene" id="TRITD2Av1G280100.1">
    <property type="protein sequence ID" value="TRITD2Av1G280100.1"/>
    <property type="gene ID" value="TRITD2Av1G280100"/>
</dbReference>
<keyword evidence="1" id="KW-0732">Signal</keyword>
<evidence type="ECO:0000313" key="4">
    <source>
        <dbReference type="Proteomes" id="UP000324705"/>
    </source>
</evidence>
<feature type="domain" description="Bifunctional inhibitor/plant lipid transfer protein/seed storage helical" evidence="2">
    <location>
        <begin position="59"/>
        <end position="121"/>
    </location>
</feature>
<dbReference type="Pfam" id="PF00234">
    <property type="entry name" value="Tryp_alpha_amyl"/>
    <property type="match status" value="1"/>
</dbReference>
<protein>
    <recommendedName>
        <fullName evidence="2">Bifunctional inhibitor/plant lipid transfer protein/seed storage helical domain-containing protein</fullName>
    </recommendedName>
</protein>
<feature type="signal peptide" evidence="1">
    <location>
        <begin position="1"/>
        <end position="31"/>
    </location>
</feature>
<accession>A0A9R1P8I5</accession>
<dbReference type="InterPro" id="IPR036312">
    <property type="entry name" value="Bifun_inhib/LTP/seed_sf"/>
</dbReference>
<organism evidence="3 4">
    <name type="scientific">Triticum turgidum subsp. durum</name>
    <name type="common">Durum wheat</name>
    <name type="synonym">Triticum durum</name>
    <dbReference type="NCBI Taxonomy" id="4567"/>
    <lineage>
        <taxon>Eukaryota</taxon>
        <taxon>Viridiplantae</taxon>
        <taxon>Streptophyta</taxon>
        <taxon>Embryophyta</taxon>
        <taxon>Tracheophyta</taxon>
        <taxon>Spermatophyta</taxon>
        <taxon>Magnoliopsida</taxon>
        <taxon>Liliopsida</taxon>
        <taxon>Poales</taxon>
        <taxon>Poaceae</taxon>
        <taxon>BOP clade</taxon>
        <taxon>Pooideae</taxon>
        <taxon>Triticodae</taxon>
        <taxon>Triticeae</taxon>
        <taxon>Triticinae</taxon>
        <taxon>Triticum</taxon>
    </lineage>
</organism>
<dbReference type="EMBL" id="LT934113">
    <property type="protein sequence ID" value="VAH38263.1"/>
    <property type="molecule type" value="Genomic_DNA"/>
</dbReference>
<evidence type="ECO:0000313" key="3">
    <source>
        <dbReference type="EMBL" id="VAH38263.1"/>
    </source>
</evidence>
<dbReference type="AlphaFoldDB" id="A0A9R1P8I5"/>
<sequence>MGTTNTKAIKSSCGLLLIAILLAMSSDNACGDDLPPSPAQAPLSSPVGGRCKLSDEIALKVCVNVCLGKMSPFEKNQCCQEIRQTPSAAYCLCFAITRARARVYARVLDEINAILTVCGSSAKIYDMHGIKKLKDLNDHTCPISSVTSERWH</sequence>